<evidence type="ECO:0000313" key="4">
    <source>
        <dbReference type="Proteomes" id="UP000007575"/>
    </source>
</evidence>
<dbReference type="KEGG" id="dgo:DGo_CA0254"/>
<accession>H8GU39</accession>
<keyword evidence="2" id="KW-1133">Transmembrane helix</keyword>
<keyword evidence="2" id="KW-0472">Membrane</keyword>
<evidence type="ECO:0000256" key="2">
    <source>
        <dbReference type="SAM" id="Phobius"/>
    </source>
</evidence>
<evidence type="ECO:0000313" key="3">
    <source>
        <dbReference type="EMBL" id="AFD24181.1"/>
    </source>
</evidence>
<name>H8GU39_DEIGI</name>
<dbReference type="EMBL" id="CP002191">
    <property type="protein sequence ID" value="AFD24181.1"/>
    <property type="molecule type" value="Genomic_DNA"/>
</dbReference>
<dbReference type="Proteomes" id="UP000007575">
    <property type="component" value="Chromosome"/>
</dbReference>
<keyword evidence="4" id="KW-1185">Reference proteome</keyword>
<dbReference type="HOGENOM" id="CLU_305189_0_0_0"/>
<dbReference type="InterPro" id="IPR032871">
    <property type="entry name" value="AHH_dom_containing"/>
</dbReference>
<feature type="transmembrane region" description="Helical" evidence="2">
    <location>
        <begin position="401"/>
        <end position="423"/>
    </location>
</feature>
<dbReference type="STRING" id="745776.DGo_CA0254"/>
<protein>
    <submittedName>
        <fullName evidence="3">AAA ATPase containing von Willebrand factor type A domain</fullName>
    </submittedName>
</protein>
<feature type="region of interest" description="Disordered" evidence="1">
    <location>
        <begin position="1"/>
        <end position="37"/>
    </location>
</feature>
<feature type="transmembrane region" description="Helical" evidence="2">
    <location>
        <begin position="373"/>
        <end position="395"/>
    </location>
</feature>
<gene>
    <name evidence="3" type="ordered locus">DGo_CA0254</name>
</gene>
<dbReference type="Pfam" id="PF14412">
    <property type="entry name" value="AHH"/>
    <property type="match status" value="1"/>
</dbReference>
<evidence type="ECO:0000256" key="1">
    <source>
        <dbReference type="SAM" id="MobiDB-lite"/>
    </source>
</evidence>
<sequence length="972" mass="101796">MYTQAGDAVGAQARARAETQARAYESQVTGEDDSFLDGPLTDNRWKARAGAARDVGAAYAPGFRDQAQEEAQRLVGPDGGLGKDLSNIDAALQATLGLLREQLTASHKRLDERERQARTQALSAYRRLTGAVQSQLAGTLNSLGQAEQSSVAAVARQAQAHAAGLDRQASGAQAGLQKSVEGLAGQLDRSLSGFDRQIRASQAPDPRQLSQLLAGAQRSVTAGLRQAQAGLGRNVAGLSAGLRQGAAQSGAALGQAAQAGGQQAAGLAGGFDQAGAGMVAQAMSLFQELARAHQQGSAQEGQGTGQTLAGLTRGLEDLYAKTLSGLPAQLRATVGPLRKALEGNFTNEDAQIRQNAEEAAAQVQPRWKSWVKIALMVAVIIVVAVVAGPAVIGAVGAMAGALGAGAAAGTIGAVVGGAIVGAASGAVIQMANNAVDNIGMDAKYQKSVFDGVGKAALIGAAGGALGGAGGALVGKLGAMGALGSGLTQKAAGFALGTTFDLGGNVMGDVMGGMSLSDALKNLTNPETLMMMAIGTGAGVAAHGVAVRNARPEGPNAGTGTRPSLPERAQAAGERAGNRAGDVVNDLTGNRRGAVRTEVNPALAPQQVPARITGYAEGRPRMEVAPNAHPRDVSLHQEYLRNIRSETSPVQRLTDRIRSALGGGPEVVPGSRRWELATESAKHGDMADWRFKEAQALPANSRERTRLLQEAHDHQRMAADYEQAAASADARQVVDDSVIEARRKLYANHDEIQDLLGKPFDVAQLPDRYVTIEVEGGRKVAGRLKSDGTFDMTAAVLLVRPDGTVQVNPTNRITYDYIAKYQADPNAIQDLNFGRDGHTLHHAIPDKVSTSDPLCVKAMQLTGYSPDRMSNYHPMPMERLYRQLDGQEVGHWSSHAEYDQTVVRPALRDSMRLLETEFGAAGTWTADHPRIADLRTAITYELQTVERMLIQRIADGNVPMTTENTAGGMGRIR</sequence>
<dbReference type="AlphaFoldDB" id="H8GU39"/>
<reference evidence="3 4" key="1">
    <citation type="journal article" date="2012" name="PLoS ONE">
        <title>Genome sequence and transcriptome analysis of the radioresistant bacterium Deinococcus gobiensis: insights into the extreme environmental adaptations.</title>
        <authorList>
            <person name="Yuan M."/>
            <person name="Chen M."/>
            <person name="Zhang W."/>
            <person name="Lu W."/>
            <person name="Wang J."/>
            <person name="Yang M."/>
            <person name="Zhao P."/>
            <person name="Tang R."/>
            <person name="Li X."/>
            <person name="Hao Y."/>
            <person name="Zhou Z."/>
            <person name="Zhan Y."/>
            <person name="Yu H."/>
            <person name="Teng C."/>
            <person name="Yan Y."/>
            <person name="Ping S."/>
            <person name="Wang Y."/>
            <person name="Lin M."/>
        </authorList>
    </citation>
    <scope>NUCLEOTIDE SEQUENCE [LARGE SCALE GENOMIC DNA]</scope>
    <source>
        <strain evidence="3 4">I-0</strain>
    </source>
</reference>
<feature type="region of interest" description="Disordered" evidence="1">
    <location>
        <begin position="549"/>
        <end position="585"/>
    </location>
</feature>
<keyword evidence="2" id="KW-0812">Transmembrane</keyword>
<dbReference type="PATRIC" id="fig|745776.4.peg.261"/>
<feature type="compositionally biased region" description="Low complexity" evidence="1">
    <location>
        <begin position="11"/>
        <end position="23"/>
    </location>
</feature>
<proteinExistence type="predicted"/>
<organism evidence="3 4">
    <name type="scientific">Deinococcus gobiensis (strain DSM 21396 / JCM 16679 / CGMCC 1.7299 / I-0)</name>
    <dbReference type="NCBI Taxonomy" id="745776"/>
    <lineage>
        <taxon>Bacteria</taxon>
        <taxon>Thermotogati</taxon>
        <taxon>Deinococcota</taxon>
        <taxon>Deinococci</taxon>
        <taxon>Deinococcales</taxon>
        <taxon>Deinococcaceae</taxon>
        <taxon>Deinococcus</taxon>
    </lineage>
</organism>